<evidence type="ECO:0000256" key="3">
    <source>
        <dbReference type="ARBA" id="ARBA00023004"/>
    </source>
</evidence>
<keyword evidence="7" id="KW-1185">Reference proteome</keyword>
<gene>
    <name evidence="6" type="ORF">HK107_07725</name>
</gene>
<dbReference type="EMBL" id="JABFCX010000002">
    <property type="protein sequence ID" value="NNU16207.1"/>
    <property type="molecule type" value="Genomic_DNA"/>
</dbReference>
<dbReference type="Gene3D" id="3.60.21.10">
    <property type="match status" value="1"/>
</dbReference>
<dbReference type="GO" id="GO:0046872">
    <property type="term" value="F:metal ion binding"/>
    <property type="evidence" value="ECO:0007669"/>
    <property type="project" value="UniProtKB-KW"/>
</dbReference>
<organism evidence="6 7">
    <name type="scientific">Parvularcula mediterranea</name>
    <dbReference type="NCBI Taxonomy" id="2732508"/>
    <lineage>
        <taxon>Bacteria</taxon>
        <taxon>Pseudomonadati</taxon>
        <taxon>Pseudomonadota</taxon>
        <taxon>Alphaproteobacteria</taxon>
        <taxon>Parvularculales</taxon>
        <taxon>Parvularculaceae</taxon>
        <taxon>Parvularcula</taxon>
    </lineage>
</organism>
<dbReference type="InterPro" id="IPR004843">
    <property type="entry name" value="Calcineurin-like_PHP"/>
</dbReference>
<dbReference type="InterPro" id="IPR029052">
    <property type="entry name" value="Metallo-depent_PP-like"/>
</dbReference>
<keyword evidence="1" id="KW-0479">Metal-binding</keyword>
<evidence type="ECO:0000259" key="5">
    <source>
        <dbReference type="Pfam" id="PF00149"/>
    </source>
</evidence>
<feature type="domain" description="Calcineurin-like phosphoesterase" evidence="5">
    <location>
        <begin position="2"/>
        <end position="194"/>
    </location>
</feature>
<keyword evidence="3" id="KW-0408">Iron</keyword>
<evidence type="ECO:0000313" key="7">
    <source>
        <dbReference type="Proteomes" id="UP000536835"/>
    </source>
</evidence>
<evidence type="ECO:0000313" key="6">
    <source>
        <dbReference type="EMBL" id="NNU16207.1"/>
    </source>
</evidence>
<keyword evidence="2" id="KW-0378">Hydrolase</keyword>
<name>A0A7Y3W5E3_9PROT</name>
<dbReference type="InterPro" id="IPR050884">
    <property type="entry name" value="CNP_phosphodiesterase-III"/>
</dbReference>
<dbReference type="Pfam" id="PF00149">
    <property type="entry name" value="Metallophos"/>
    <property type="match status" value="1"/>
</dbReference>
<dbReference type="GO" id="GO:0016787">
    <property type="term" value="F:hydrolase activity"/>
    <property type="evidence" value="ECO:0007669"/>
    <property type="project" value="UniProtKB-KW"/>
</dbReference>
<dbReference type="SUPFAM" id="SSF56300">
    <property type="entry name" value="Metallo-dependent phosphatases"/>
    <property type="match status" value="1"/>
</dbReference>
<evidence type="ECO:0000256" key="4">
    <source>
        <dbReference type="ARBA" id="ARBA00025742"/>
    </source>
</evidence>
<dbReference type="PANTHER" id="PTHR42988:SF2">
    <property type="entry name" value="CYCLIC NUCLEOTIDE PHOSPHODIESTERASE CBUA0032-RELATED"/>
    <property type="match status" value="1"/>
</dbReference>
<dbReference type="PANTHER" id="PTHR42988">
    <property type="entry name" value="PHOSPHOHYDROLASE"/>
    <property type="match status" value="1"/>
</dbReference>
<dbReference type="AlphaFoldDB" id="A0A7Y3W5E3"/>
<reference evidence="6 7" key="1">
    <citation type="submission" date="2020-05" db="EMBL/GenBank/DDBJ databases">
        <title>Parvularcula mediterraneae sp. nov., isolated from polypropylene straw from shallow seawater of the seashore of Laganas in Zakynthos island, Greece.</title>
        <authorList>
            <person name="Szabo I."/>
            <person name="Al-Omari J."/>
            <person name="Rado J."/>
            <person name="Szerdahelyi G.S."/>
        </authorList>
    </citation>
    <scope>NUCLEOTIDE SEQUENCE [LARGE SCALE GENOMIC DNA]</scope>
    <source>
        <strain evidence="6 7">ZS-1/3</strain>
    </source>
</reference>
<sequence length="269" mass="29649">MFRIAHLSDLHFGAADPAQIEGLEATLHEAEVSHVVVTGDLTQSGFAKEFREAAEWFERLPMPVAAIPGNHDVPVYNLIRRFFAPWSSFEGIIGRERETLESHEGFVFAGLNSARRARPSLDWSTGKLTSSQLKSVGDAFEDEERVRITGFHHPLRGFDDGGSAGNAVIPNTEDTLACMAAAKVDVVMNGHVHKARVSVVEHEGWSFVLSQAGTAISTRLRGEAASFNILAHAGHGELAVEVWRWMEGRFGEERREEFVQSSDGWSAVR</sequence>
<accession>A0A7Y3W5E3</accession>
<proteinExistence type="inferred from homology"/>
<protein>
    <submittedName>
        <fullName evidence="6">Metallophosphoesterase</fullName>
    </submittedName>
</protein>
<dbReference type="Proteomes" id="UP000536835">
    <property type="component" value="Unassembled WGS sequence"/>
</dbReference>
<comment type="similarity">
    <text evidence="4">Belongs to the cyclic nucleotide phosphodiesterase class-III family.</text>
</comment>
<dbReference type="RefSeq" id="WP_173198251.1">
    <property type="nucleotide sequence ID" value="NZ_JABFCX010000002.1"/>
</dbReference>
<evidence type="ECO:0000256" key="2">
    <source>
        <dbReference type="ARBA" id="ARBA00022801"/>
    </source>
</evidence>
<evidence type="ECO:0000256" key="1">
    <source>
        <dbReference type="ARBA" id="ARBA00022723"/>
    </source>
</evidence>
<comment type="caution">
    <text evidence="6">The sequence shown here is derived from an EMBL/GenBank/DDBJ whole genome shotgun (WGS) entry which is preliminary data.</text>
</comment>